<keyword evidence="2" id="KW-0479">Metal-binding</keyword>
<dbReference type="Gene3D" id="3.30.70.20">
    <property type="match status" value="1"/>
</dbReference>
<evidence type="ECO:0000256" key="3">
    <source>
        <dbReference type="ARBA" id="ARBA00023004"/>
    </source>
</evidence>
<evidence type="ECO:0000256" key="1">
    <source>
        <dbReference type="ARBA" id="ARBA00022485"/>
    </source>
</evidence>
<evidence type="ECO:0000256" key="4">
    <source>
        <dbReference type="ARBA" id="ARBA00023014"/>
    </source>
</evidence>
<name>S5Y1J6_PARAH</name>
<dbReference type="RefSeq" id="WP_020953133.1">
    <property type="nucleotide sequence ID" value="NC_022044.1"/>
</dbReference>
<dbReference type="PANTHER" id="PTHR43687">
    <property type="entry name" value="ADENYLYLSULFATE REDUCTASE, BETA SUBUNIT"/>
    <property type="match status" value="1"/>
</dbReference>
<feature type="domain" description="4Fe-4S ferredoxin-type" evidence="5">
    <location>
        <begin position="31"/>
        <end position="61"/>
    </location>
</feature>
<dbReference type="PATRIC" id="fig|1367847.3.peg.4334"/>
<dbReference type="GO" id="GO:0046872">
    <property type="term" value="F:metal ion binding"/>
    <property type="evidence" value="ECO:0007669"/>
    <property type="project" value="UniProtKB-KW"/>
</dbReference>
<dbReference type="InterPro" id="IPR017896">
    <property type="entry name" value="4Fe4S_Fe-S-bd"/>
</dbReference>
<evidence type="ECO:0000256" key="2">
    <source>
        <dbReference type="ARBA" id="ARBA00022723"/>
    </source>
</evidence>
<evidence type="ECO:0000259" key="5">
    <source>
        <dbReference type="PROSITE" id="PS51379"/>
    </source>
</evidence>
<dbReference type="PROSITE" id="PS00198">
    <property type="entry name" value="4FE4S_FER_1"/>
    <property type="match status" value="2"/>
</dbReference>
<dbReference type="Proteomes" id="UP000015480">
    <property type="component" value="Plasmid pAMI6"/>
</dbReference>
<feature type="domain" description="4Fe-4S ferredoxin-type" evidence="5">
    <location>
        <begin position="1"/>
        <end position="30"/>
    </location>
</feature>
<keyword evidence="4" id="KW-0411">Iron-sulfur</keyword>
<protein>
    <submittedName>
        <fullName evidence="6">4Fe-4S ferredoxin iron-sulfur binding domain protein</fullName>
    </submittedName>
</protein>
<evidence type="ECO:0000313" key="6">
    <source>
        <dbReference type="EMBL" id="AGT11362.1"/>
    </source>
</evidence>
<dbReference type="InterPro" id="IPR017900">
    <property type="entry name" value="4Fe4S_Fe_S_CS"/>
</dbReference>
<dbReference type="HOGENOM" id="CLU_152535_0_0_5"/>
<keyword evidence="7" id="KW-1185">Reference proteome</keyword>
<geneLocation type="plasmid" evidence="6 7">
    <name>pAMI6</name>
</geneLocation>
<dbReference type="AlphaFoldDB" id="S5Y1J6"/>
<dbReference type="InterPro" id="IPR050572">
    <property type="entry name" value="Fe-S_Ferredoxin"/>
</dbReference>
<evidence type="ECO:0000313" key="7">
    <source>
        <dbReference type="Proteomes" id="UP000015480"/>
    </source>
</evidence>
<dbReference type="GO" id="GO:0051539">
    <property type="term" value="F:4 iron, 4 sulfur cluster binding"/>
    <property type="evidence" value="ECO:0007669"/>
    <property type="project" value="UniProtKB-KW"/>
</dbReference>
<dbReference type="Pfam" id="PF13187">
    <property type="entry name" value="Fer4_9"/>
    <property type="match status" value="1"/>
</dbReference>
<organism evidence="6 7">
    <name type="scientific">Paracoccus aminophilus JCM 7686</name>
    <dbReference type="NCBI Taxonomy" id="1367847"/>
    <lineage>
        <taxon>Bacteria</taxon>
        <taxon>Pseudomonadati</taxon>
        <taxon>Pseudomonadota</taxon>
        <taxon>Alphaproteobacteria</taxon>
        <taxon>Rhodobacterales</taxon>
        <taxon>Paracoccaceae</taxon>
        <taxon>Paracoccus</taxon>
    </lineage>
</organism>
<keyword evidence="1" id="KW-0004">4Fe-4S</keyword>
<dbReference type="KEGG" id="pami:JCM7686_pAMI6p032"/>
<reference evidence="6 7" key="1">
    <citation type="journal article" date="2014" name="BMC Genomics">
        <title>Architecture and functions of a multipartite genome of the methylotrophic bacterium Paracoccus aminophilus JCM 7686, containing primary and secondary chromids.</title>
        <authorList>
            <person name="Dziewit L."/>
            <person name="Czarnecki J."/>
            <person name="Wibberg D."/>
            <person name="Radlinska M."/>
            <person name="Mrozek P."/>
            <person name="Szymczak M."/>
            <person name="Schluter A."/>
            <person name="Puhler A."/>
            <person name="Bartosik D."/>
        </authorList>
    </citation>
    <scope>NUCLEOTIDE SEQUENCE [LARGE SCALE GENOMIC DNA]</scope>
    <source>
        <strain evidence="6">JCM 7686</strain>
        <plasmid evidence="7">Plasmid pAMI6</plasmid>
    </source>
</reference>
<dbReference type="PANTHER" id="PTHR43687:SF4">
    <property type="entry name" value="BLR5484 PROTEIN"/>
    <property type="match status" value="1"/>
</dbReference>
<sequence length="106" mass="11369">MIEVISAARCTGCNICVQVCPTNVFAAVKGGIPVIARQDDCQTCYMCEVWCPDDALYVAPNADGTEGITEPELEAQGRFGSYRRSVGWAKGGRVAPAPQIMSRLRG</sequence>
<keyword evidence="3" id="KW-0408">Iron</keyword>
<keyword evidence="6" id="KW-0614">Plasmid</keyword>
<dbReference type="PROSITE" id="PS51379">
    <property type="entry name" value="4FE4S_FER_2"/>
    <property type="match status" value="2"/>
</dbReference>
<dbReference type="EMBL" id="CP006654">
    <property type="protein sequence ID" value="AGT11362.1"/>
    <property type="molecule type" value="Genomic_DNA"/>
</dbReference>
<accession>S5Y1J6</accession>
<dbReference type="SUPFAM" id="SSF54862">
    <property type="entry name" value="4Fe-4S ferredoxins"/>
    <property type="match status" value="1"/>
</dbReference>
<proteinExistence type="predicted"/>
<dbReference type="OrthoDB" id="9800445at2"/>
<gene>
    <name evidence="6" type="ORF">JCM7686_pAMI6p032</name>
</gene>